<evidence type="ECO:0000259" key="1">
    <source>
        <dbReference type="Pfam" id="PF01755"/>
    </source>
</evidence>
<evidence type="ECO:0000313" key="2">
    <source>
        <dbReference type="EMBL" id="KAF4623164.1"/>
    </source>
</evidence>
<accession>A0A8H4R472</accession>
<sequence>MPHLKTFYRKLLALLACFSLSGTILFFSQVTSLPWKPLEFSPESTLHSMDLFDLIYVVSLANRLSRRDDMEKLRHALRLNWQYHDALPANDDLVLRISNSVSQIRLQHGYGIPQHQAPSAFAWPDDIDKLAKSRKELDLWSSDFHELLFQEPPRLPYPPLTCARNNFDITSYSSLLREHFILTPPRIACWHSHLTAIQKIANNNSDRPGVALILEDDVDMEVDIVSQLSQLWPTLPADWDIVFVGHCWSDESLGRPLTPVEDTFSASRLFHSTRPKCTHAYALSRVGARRLLLHLRYPLFAYSRAIDQAFAWLVESGRLKGFSVVPSLIIQRKVASSDVLIGGVGSKWKDSLRNGVFDGQPLT</sequence>
<dbReference type="Proteomes" id="UP000521872">
    <property type="component" value="Unassembled WGS sequence"/>
</dbReference>
<dbReference type="EMBL" id="JAACJL010000001">
    <property type="protein sequence ID" value="KAF4623164.1"/>
    <property type="molecule type" value="Genomic_DNA"/>
</dbReference>
<dbReference type="Pfam" id="PF01755">
    <property type="entry name" value="Glyco_transf_25"/>
    <property type="match status" value="1"/>
</dbReference>
<proteinExistence type="predicted"/>
<reference evidence="2 3" key="1">
    <citation type="submission" date="2019-12" db="EMBL/GenBank/DDBJ databases">
        <authorList>
            <person name="Floudas D."/>
            <person name="Bentzer J."/>
            <person name="Ahren D."/>
            <person name="Johansson T."/>
            <person name="Persson P."/>
            <person name="Tunlid A."/>
        </authorList>
    </citation>
    <scope>NUCLEOTIDE SEQUENCE [LARGE SCALE GENOMIC DNA]</scope>
    <source>
        <strain evidence="2 3">CBS 102.39</strain>
    </source>
</reference>
<gene>
    <name evidence="2" type="ORF">D9613_001380</name>
</gene>
<name>A0A8H4R472_9AGAR</name>
<comment type="caution">
    <text evidence="2">The sequence shown here is derived from an EMBL/GenBank/DDBJ whole genome shotgun (WGS) entry which is preliminary data.</text>
</comment>
<evidence type="ECO:0000313" key="3">
    <source>
        <dbReference type="Proteomes" id="UP000521872"/>
    </source>
</evidence>
<feature type="domain" description="Glycosyl transferase family 25" evidence="1">
    <location>
        <begin position="55"/>
        <end position="294"/>
    </location>
</feature>
<keyword evidence="3" id="KW-1185">Reference proteome</keyword>
<dbReference type="InterPro" id="IPR002654">
    <property type="entry name" value="Glyco_trans_25"/>
</dbReference>
<protein>
    <recommendedName>
        <fullName evidence="1">Glycosyl transferase family 25 domain-containing protein</fullName>
    </recommendedName>
</protein>
<organism evidence="2 3">
    <name type="scientific">Agrocybe pediades</name>
    <dbReference type="NCBI Taxonomy" id="84607"/>
    <lineage>
        <taxon>Eukaryota</taxon>
        <taxon>Fungi</taxon>
        <taxon>Dikarya</taxon>
        <taxon>Basidiomycota</taxon>
        <taxon>Agaricomycotina</taxon>
        <taxon>Agaricomycetes</taxon>
        <taxon>Agaricomycetidae</taxon>
        <taxon>Agaricales</taxon>
        <taxon>Agaricineae</taxon>
        <taxon>Strophariaceae</taxon>
        <taxon>Agrocybe</taxon>
    </lineage>
</organism>
<dbReference type="AlphaFoldDB" id="A0A8H4R472"/>